<dbReference type="SUPFAM" id="SSF48726">
    <property type="entry name" value="Immunoglobulin"/>
    <property type="match status" value="1"/>
</dbReference>
<dbReference type="InterPro" id="IPR011043">
    <property type="entry name" value="Gal_Oxase/kelch_b-propeller"/>
</dbReference>
<dbReference type="Pfam" id="PF05345">
    <property type="entry name" value="He_PIG"/>
    <property type="match status" value="1"/>
</dbReference>
<dbReference type="Gene3D" id="2.130.10.80">
    <property type="entry name" value="Galactose oxidase/kelch, beta-propeller"/>
    <property type="match status" value="2"/>
</dbReference>
<dbReference type="SUPFAM" id="SSF50965">
    <property type="entry name" value="Galactose oxidase, central domain"/>
    <property type="match status" value="2"/>
</dbReference>
<dbReference type="Gene3D" id="2.60.40.10">
    <property type="entry name" value="Immunoglobulins"/>
    <property type="match status" value="2"/>
</dbReference>
<sequence length="689" mass="69230">MKFNTSMLVVVGLFAAGCGGGKNESRPPDTPLITAPARVTSYRPGYQASVLPQAGCTFQWSITGGVLTAGMTGTSVTFTPAGPGKLTLACAAINADGKASPQGSARVDVLASPAQPVIVAPSSVETRTPGLNASIAAQDGMVVTWTLVGGQLTSSSDSTHVEFTSGSPGKSTLSCKVANALGDSAEASAEIVVTDAPPRSLTYTLNPAVYPLGVVPIQANLPATTGGLPTSYAISPGLPAGLGLSTTTGVISGAPLVAALPTSYTITASNALGSCSTDFTLTIYPYLPSILRDLDDKAVAAGDSATWVAVVSAAEPIQYQWYRNGLAIPGATLATYVTPALGLGDSGATYGYRAVDAYGNAISSRSATVEIVEGRFVLSQAHIPPRRGGTATRLGNGLVLVAGGDSAGSTVAYLYDPGLDAASATGAMAKVRGGHTATLLLDGRVLMAGPDASAEIYDPATGQFTALPQPPLSPSVAVMMKNGKVLLGADGSMAVFDPAGNTFYPVAGSGPTVKPVVLNDGMVFLGNGLFDPSKETTVALTGDAQAGLAGRTARGLADGNVLLCQGGVYQGAYVASDEAELFMAGTRVFTPLASKPYPAMGVPSAMLADGRILLPGGTTVSGGMSIQTGTAKAMLFNPATLTFSRTGDLPEALYSHAVATLQDGRVLVTGGATSANPAGTGATYLYIVP</sequence>
<protein>
    <submittedName>
        <fullName evidence="1">Uncharacterized protein</fullName>
    </submittedName>
</protein>
<evidence type="ECO:0000313" key="1">
    <source>
        <dbReference type="EMBL" id="BDU75265.1"/>
    </source>
</evidence>
<dbReference type="InterPro" id="IPR036179">
    <property type="entry name" value="Ig-like_dom_sf"/>
</dbReference>
<dbReference type="PROSITE" id="PS51257">
    <property type="entry name" value="PROKAR_LIPOPROTEIN"/>
    <property type="match status" value="1"/>
</dbReference>
<dbReference type="AlphaFoldDB" id="A0AA48GTA4"/>
<dbReference type="EMBL" id="AP027081">
    <property type="protein sequence ID" value="BDU75265.1"/>
    <property type="molecule type" value="Genomic_DNA"/>
</dbReference>
<reference evidence="1" key="1">
    <citation type="journal article" date="2023" name="Int. J. Syst. Evol. Microbiol.">
        <title>Mesoterricola silvestris gen. nov., sp. nov., Mesoterricola sediminis sp. nov., Geothrix oryzae sp. nov., Geothrix edaphica sp. nov., Geothrix rubra sp. nov., and Geothrix limicola sp. nov., six novel members of Acidobacteriota isolated from soils.</title>
        <authorList>
            <person name="Itoh H."/>
            <person name="Sugisawa Y."/>
            <person name="Mise K."/>
            <person name="Xu Z."/>
            <person name="Kuniyasu M."/>
            <person name="Ushijima N."/>
            <person name="Kawano K."/>
            <person name="Kobayashi E."/>
            <person name="Shiratori Y."/>
            <person name="Masuda Y."/>
            <person name="Senoo K."/>
        </authorList>
    </citation>
    <scope>NUCLEOTIDE SEQUENCE</scope>
    <source>
        <strain evidence="1">W786</strain>
    </source>
</reference>
<gene>
    <name evidence="1" type="ORF">METESE_02230</name>
</gene>
<evidence type="ECO:0000313" key="2">
    <source>
        <dbReference type="Proteomes" id="UP001228113"/>
    </source>
</evidence>
<dbReference type="InterPro" id="IPR013783">
    <property type="entry name" value="Ig-like_fold"/>
</dbReference>
<dbReference type="Proteomes" id="UP001228113">
    <property type="component" value="Chromosome"/>
</dbReference>
<dbReference type="KEGG" id="msea:METESE_02230"/>
<proteinExistence type="predicted"/>
<keyword evidence="2" id="KW-1185">Reference proteome</keyword>
<dbReference type="InterPro" id="IPR037293">
    <property type="entry name" value="Gal_Oxidase_central_sf"/>
</dbReference>
<name>A0AA48GTA4_9BACT</name>
<organism evidence="1 2">
    <name type="scientific">Mesoterricola sediminis</name>
    <dbReference type="NCBI Taxonomy" id="2927980"/>
    <lineage>
        <taxon>Bacteria</taxon>
        <taxon>Pseudomonadati</taxon>
        <taxon>Acidobacteriota</taxon>
        <taxon>Holophagae</taxon>
        <taxon>Holophagales</taxon>
        <taxon>Holophagaceae</taxon>
        <taxon>Mesoterricola</taxon>
    </lineage>
</organism>
<accession>A0AA48GTA4</accession>